<accession>A0ABD1EKK0</accession>
<dbReference type="InterPro" id="IPR036508">
    <property type="entry name" value="Chitin-bd_dom_sf"/>
</dbReference>
<feature type="region of interest" description="Disordered" evidence="1">
    <location>
        <begin position="140"/>
        <end position="166"/>
    </location>
</feature>
<feature type="region of interest" description="Disordered" evidence="1">
    <location>
        <begin position="663"/>
        <end position="682"/>
    </location>
</feature>
<gene>
    <name evidence="4" type="ORF">ABEB36_010522</name>
</gene>
<feature type="domain" description="Chitin-binding type-2" evidence="3">
    <location>
        <begin position="41"/>
        <end position="104"/>
    </location>
</feature>
<evidence type="ECO:0000313" key="5">
    <source>
        <dbReference type="Proteomes" id="UP001566132"/>
    </source>
</evidence>
<feature type="domain" description="Chitin-binding type-2" evidence="3">
    <location>
        <begin position="1164"/>
        <end position="1226"/>
    </location>
</feature>
<dbReference type="EMBL" id="JBDJPC010000007">
    <property type="protein sequence ID" value="KAL1495037.1"/>
    <property type="molecule type" value="Genomic_DNA"/>
</dbReference>
<dbReference type="Proteomes" id="UP001566132">
    <property type="component" value="Unassembled WGS sequence"/>
</dbReference>
<organism evidence="4 5">
    <name type="scientific">Hypothenemus hampei</name>
    <name type="common">Coffee berry borer</name>
    <dbReference type="NCBI Taxonomy" id="57062"/>
    <lineage>
        <taxon>Eukaryota</taxon>
        <taxon>Metazoa</taxon>
        <taxon>Ecdysozoa</taxon>
        <taxon>Arthropoda</taxon>
        <taxon>Hexapoda</taxon>
        <taxon>Insecta</taxon>
        <taxon>Pterygota</taxon>
        <taxon>Neoptera</taxon>
        <taxon>Endopterygota</taxon>
        <taxon>Coleoptera</taxon>
        <taxon>Polyphaga</taxon>
        <taxon>Cucujiformia</taxon>
        <taxon>Curculionidae</taxon>
        <taxon>Scolytinae</taxon>
        <taxon>Hypothenemus</taxon>
    </lineage>
</organism>
<protein>
    <recommendedName>
        <fullName evidence="3">Chitin-binding type-2 domain-containing protein</fullName>
    </recommendedName>
</protein>
<dbReference type="PROSITE" id="PS50940">
    <property type="entry name" value="CHIT_BIND_II"/>
    <property type="match status" value="2"/>
</dbReference>
<dbReference type="AlphaFoldDB" id="A0ABD1EKK0"/>
<dbReference type="PANTHER" id="PTHR22933">
    <property type="entry name" value="FI18007P1-RELATED"/>
    <property type="match status" value="1"/>
</dbReference>
<evidence type="ECO:0000256" key="1">
    <source>
        <dbReference type="SAM" id="MobiDB-lite"/>
    </source>
</evidence>
<dbReference type="SMART" id="SM00494">
    <property type="entry name" value="ChtBD2"/>
    <property type="match status" value="2"/>
</dbReference>
<dbReference type="Gene3D" id="2.170.140.10">
    <property type="entry name" value="Chitin binding domain"/>
    <property type="match status" value="1"/>
</dbReference>
<keyword evidence="2" id="KW-0732">Signal</keyword>
<dbReference type="PANTHER" id="PTHR22933:SF43">
    <property type="entry name" value="LP10131P"/>
    <property type="match status" value="1"/>
</dbReference>
<proteinExistence type="predicted"/>
<dbReference type="SUPFAM" id="SSF57625">
    <property type="entry name" value="Invertebrate chitin-binding proteins"/>
    <property type="match status" value="1"/>
</dbReference>
<feature type="chain" id="PRO_5044886270" description="Chitin-binding type-2 domain-containing protein" evidence="2">
    <location>
        <begin position="27"/>
        <end position="1226"/>
    </location>
</feature>
<dbReference type="InterPro" id="IPR052976">
    <property type="entry name" value="Scoloptoxin-like"/>
</dbReference>
<evidence type="ECO:0000259" key="3">
    <source>
        <dbReference type="PROSITE" id="PS50940"/>
    </source>
</evidence>
<feature type="compositionally biased region" description="Polar residues" evidence="1">
    <location>
        <begin position="155"/>
        <end position="166"/>
    </location>
</feature>
<feature type="compositionally biased region" description="Low complexity" evidence="1">
    <location>
        <begin position="145"/>
        <end position="154"/>
    </location>
</feature>
<evidence type="ECO:0000313" key="4">
    <source>
        <dbReference type="EMBL" id="KAL1495037.1"/>
    </source>
</evidence>
<name>A0ABD1EKK0_HYPHA</name>
<dbReference type="Pfam" id="PF01607">
    <property type="entry name" value="CBM_14"/>
    <property type="match status" value="2"/>
</dbReference>
<feature type="signal peptide" evidence="2">
    <location>
        <begin position="1"/>
        <end position="26"/>
    </location>
</feature>
<evidence type="ECO:0000256" key="2">
    <source>
        <dbReference type="SAM" id="SignalP"/>
    </source>
</evidence>
<comment type="caution">
    <text evidence="4">The sequence shown here is derived from an EMBL/GenBank/DDBJ whole genome shotgun (WGS) entry which is preliminary data.</text>
</comment>
<dbReference type="InterPro" id="IPR002557">
    <property type="entry name" value="Chitin-bd_dom"/>
</dbReference>
<reference evidence="4 5" key="1">
    <citation type="submission" date="2024-05" db="EMBL/GenBank/DDBJ databases">
        <title>Genetic variation in Jamaican populations of the coffee berry borer (Hypothenemus hampei).</title>
        <authorList>
            <person name="Errbii M."/>
            <person name="Myrie A."/>
        </authorList>
    </citation>
    <scope>NUCLEOTIDE SEQUENCE [LARGE SCALE GENOMIC DNA]</scope>
    <source>
        <strain evidence="4">JA-Hopewell-2020-01-JO</strain>
        <tissue evidence="4">Whole body</tissue>
    </source>
</reference>
<feature type="region of interest" description="Disordered" evidence="1">
    <location>
        <begin position="238"/>
        <end position="264"/>
    </location>
</feature>
<feature type="compositionally biased region" description="Polar residues" evidence="1">
    <location>
        <begin position="664"/>
        <end position="673"/>
    </location>
</feature>
<sequence length="1226" mass="138194">MRCRKILTIRLPWLLLLLQHTFTALSLEPGFLDFDNLPDTNFTCHGKVIGGYYADIETNCQMFHVCTKGQAGENMDIRFLCLNGTVFDQETRVCERIEEVDCSKSEQFYRLNLDLYQHSDQISEDLPEIPQETEPSLLVSKPASTTTTTTTTTTSRPATKSQSSHFFTTSRPLTATTAGHHFSVNSPDIRFNPEEINISLNPRAPPDIRTRHYSSFSEGAKVIVNDNDEEQTVRLQKPVRVNSEKPLNSDSFGFSDAESRSQQQPQFLIQTNSFRHSQSFPPNVNQYHHPQFHSTTIKQPTSDFRDSSSHTTSRTLFIHSLKPPEIHQHHHYTHHPRTEKTPQRVQIPIPILPTLPPLTFSSPAPFSLRHHIDTKRYTKDHQSPPRIIISASASVSDASGRRLNYSLGTIGAAHLLETPPSSYDDYKDSDVSLDPFYHDVRKLNRKKRETKDPFDIIRNEKEAAEVIKFLFKWYKSHQATATMPPITTPAISAELIKTINQELAPALNDVTLQFSGSEIYSTTSEETTSTNNDEEIKILLNEKNTAVTVTNKPDDRVITITDATLNPYDYVDDNYEGFAYEDRTTVTENPEIKDENITKQFLHNDAVSQLYTYFSVQNLLGSNKNEIQISARRQNDSSEEQTEKPDHFTEINVLSEVNEKVGMTISNPSSGTTPKMKRGRGRQRYVDSYQEASYKFDRINNQESPNSIFNDQTWSVLGKNTRNRGRSRFVSSINEISSPKVLVYVTETPTTAAILFTDNNGTSETTAGPIRTFSAANITEDQVGTVNKPAAAAQSSSYLIELLKSFAENNDSGIYEETSTETSTLTESSSTNLPYFITTASTSHTSDLPTLKDIYHTDTESTVSSKTHALREKLSKIQESLSDSVTQSTIADTTVTTPIISFESPESYGTTSTSTELPLESVTSSRTYFSSFIDDLFIVPELTEESNITTSTVSSVDEPTTHSFFVEKTRETTTSENVDVQNLHAFAISDFSEISTITNTEITTATPTEIAATQAIFTDTTIASAEAALTETTLNDDLRKVEHTSSVSQTESNATEIIFLRNHPATPLEMVNSSQLYQVVVETTTITPVTTRQPLRRRRPYKNLTPSFGRHRFNTELLSTEAPLLRSATPTKTQTDHVKVLLQTTPISRKNNNLRPTKVSKRYVFNCFGKETNRFYVDPRDCRLFHYCTQGYSKNQLLDLKYVCDQMTYFDEEKLMCTKVKPLNCL</sequence>
<keyword evidence="5" id="KW-1185">Reference proteome</keyword>